<gene>
    <name evidence="3" type="ORF">AUJ59_03195</name>
</gene>
<dbReference type="InterPro" id="IPR007159">
    <property type="entry name" value="SpoVT-AbrB_dom"/>
</dbReference>
<sequence length="86" mass="9649">MNSLQTYTLPVSGKGQVTIPIGVRQMLDLGKTNQVLAVVYGKKVELRSPGLSLKEIFGSVKPIKKTFRQMSQIVKAERARRYRDEA</sequence>
<dbReference type="PROSITE" id="PS51740">
    <property type="entry name" value="SPOVT_ABRB"/>
    <property type="match status" value="1"/>
</dbReference>
<dbReference type="STRING" id="1805034.AUJ59_03195"/>
<dbReference type="SUPFAM" id="SSF89447">
    <property type="entry name" value="AbrB/MazE/MraZ-like"/>
    <property type="match status" value="1"/>
</dbReference>
<name>A0A1J4RR10_9BACT</name>
<accession>A0A1J4RR10</accession>
<keyword evidence="1" id="KW-0238">DNA-binding</keyword>
<comment type="caution">
    <text evidence="3">The sequence shown here is derived from an EMBL/GenBank/DDBJ whole genome shotgun (WGS) entry which is preliminary data.</text>
</comment>
<dbReference type="GO" id="GO:0003677">
    <property type="term" value="F:DNA binding"/>
    <property type="evidence" value="ECO:0007669"/>
    <property type="project" value="UniProtKB-UniRule"/>
</dbReference>
<dbReference type="EMBL" id="MNUI01000053">
    <property type="protein sequence ID" value="OIN88834.1"/>
    <property type="molecule type" value="Genomic_DNA"/>
</dbReference>
<proteinExistence type="predicted"/>
<dbReference type="Proteomes" id="UP000183144">
    <property type="component" value="Unassembled WGS sequence"/>
</dbReference>
<evidence type="ECO:0000313" key="4">
    <source>
        <dbReference type="Proteomes" id="UP000183144"/>
    </source>
</evidence>
<feature type="domain" description="SpoVT-AbrB" evidence="2">
    <location>
        <begin position="6"/>
        <end position="51"/>
    </location>
</feature>
<evidence type="ECO:0000259" key="2">
    <source>
        <dbReference type="PROSITE" id="PS51740"/>
    </source>
</evidence>
<dbReference type="AlphaFoldDB" id="A0A1J4RR10"/>
<organism evidence="3 4">
    <name type="scientific">Candidatus Beckwithbacteria bacterium CG1_02_47_37</name>
    <dbReference type="NCBI Taxonomy" id="1805034"/>
    <lineage>
        <taxon>Bacteria</taxon>
        <taxon>Candidatus Beckwithiibacteriota</taxon>
    </lineage>
</organism>
<reference evidence="3 4" key="1">
    <citation type="journal article" date="2016" name="Environ. Microbiol.">
        <title>Genomic resolution of a cold subsurface aquifer community provides metabolic insights for novel microbes adapted to high CO concentrations.</title>
        <authorList>
            <person name="Probst A.J."/>
            <person name="Castelle C.J."/>
            <person name="Singh A."/>
            <person name="Brown C.T."/>
            <person name="Anantharaman K."/>
            <person name="Sharon I."/>
            <person name="Hug L.A."/>
            <person name="Burstein D."/>
            <person name="Emerson J.B."/>
            <person name="Thomas B.C."/>
            <person name="Banfield J.F."/>
        </authorList>
    </citation>
    <scope>NUCLEOTIDE SEQUENCE [LARGE SCALE GENOMIC DNA]</scope>
    <source>
        <strain evidence="3">CG1_02_47_37</strain>
    </source>
</reference>
<dbReference type="InterPro" id="IPR037914">
    <property type="entry name" value="SpoVT-AbrB_sf"/>
</dbReference>
<evidence type="ECO:0000256" key="1">
    <source>
        <dbReference type="PROSITE-ProRule" id="PRU01076"/>
    </source>
</evidence>
<protein>
    <recommendedName>
        <fullName evidence="2">SpoVT-AbrB domain-containing protein</fullName>
    </recommendedName>
</protein>
<evidence type="ECO:0000313" key="3">
    <source>
        <dbReference type="EMBL" id="OIN88834.1"/>
    </source>
</evidence>